<gene>
    <name evidence="1" type="ORF">CEXT_523431</name>
</gene>
<name>A0AAV4NRK7_CAEEX</name>
<protein>
    <submittedName>
        <fullName evidence="1">Uncharacterized protein</fullName>
    </submittedName>
</protein>
<proteinExistence type="predicted"/>
<evidence type="ECO:0000313" key="2">
    <source>
        <dbReference type="Proteomes" id="UP001054945"/>
    </source>
</evidence>
<dbReference type="EMBL" id="BPLR01021135">
    <property type="protein sequence ID" value="GIX86373.1"/>
    <property type="molecule type" value="Genomic_DNA"/>
</dbReference>
<reference evidence="1 2" key="1">
    <citation type="submission" date="2021-06" db="EMBL/GenBank/DDBJ databases">
        <title>Caerostris extrusa draft genome.</title>
        <authorList>
            <person name="Kono N."/>
            <person name="Arakawa K."/>
        </authorList>
    </citation>
    <scope>NUCLEOTIDE SEQUENCE [LARGE SCALE GENOMIC DNA]</scope>
</reference>
<accession>A0AAV4NRK7</accession>
<sequence length="99" mass="11782">MTISVKRSLWEFLKYIFFFFVKLKINVSLIFAAKSDLWNSPHIRPELHSVSLNAWQLTEAETKDLRQWLNSAHERFEALELCRCPGPFRKGKRENNKKT</sequence>
<comment type="caution">
    <text evidence="1">The sequence shown here is derived from an EMBL/GenBank/DDBJ whole genome shotgun (WGS) entry which is preliminary data.</text>
</comment>
<evidence type="ECO:0000313" key="1">
    <source>
        <dbReference type="EMBL" id="GIX86373.1"/>
    </source>
</evidence>
<dbReference type="AlphaFoldDB" id="A0AAV4NRK7"/>
<organism evidence="1 2">
    <name type="scientific">Caerostris extrusa</name>
    <name type="common">Bark spider</name>
    <name type="synonym">Caerostris bankana</name>
    <dbReference type="NCBI Taxonomy" id="172846"/>
    <lineage>
        <taxon>Eukaryota</taxon>
        <taxon>Metazoa</taxon>
        <taxon>Ecdysozoa</taxon>
        <taxon>Arthropoda</taxon>
        <taxon>Chelicerata</taxon>
        <taxon>Arachnida</taxon>
        <taxon>Araneae</taxon>
        <taxon>Araneomorphae</taxon>
        <taxon>Entelegynae</taxon>
        <taxon>Araneoidea</taxon>
        <taxon>Araneidae</taxon>
        <taxon>Caerostris</taxon>
    </lineage>
</organism>
<dbReference type="Proteomes" id="UP001054945">
    <property type="component" value="Unassembled WGS sequence"/>
</dbReference>
<keyword evidence="2" id="KW-1185">Reference proteome</keyword>